<dbReference type="InterPro" id="IPR006104">
    <property type="entry name" value="Glyco_hydro_2_N"/>
</dbReference>
<evidence type="ECO:0000256" key="1">
    <source>
        <dbReference type="ARBA" id="ARBA00007401"/>
    </source>
</evidence>
<comment type="similarity">
    <text evidence="1">Belongs to the glycosyl hydrolase 2 family.</text>
</comment>
<dbReference type="InterPro" id="IPR036156">
    <property type="entry name" value="Beta-gal/glucu_dom_sf"/>
</dbReference>
<dbReference type="Pfam" id="PF02836">
    <property type="entry name" value="Glyco_hydro_2_C"/>
    <property type="match status" value="1"/>
</dbReference>
<sequence length="640" mass="70717">MPSPHALAVPMETPRPEHPRPQFVREEWMSLNGEWEFEIDQADSGLERGLCDRTLNGRIIVPFAPESTLSGIGITDFLEAVWYRRTVTLPAGWVGRRVLLHFQAVDHDTTVWVNGVEVARHRGGFTPFTADLGGVVEPGEEMTVVVRARDPRHAVQARGKQSTTYANSGVHYTRTTGIWQTVWLEAAPEVRLRRPRITPDVAGSAFHLEVPLTANRPGWTVRAVLTDAPRCGDPGEDAGTPAEGVAGETTGQAAGEVTGEVARAEVRADLDLAPRVVLQVPAERVRLWCPEDPHLYGLRLELLDAEGGVVDGVDSYAGLRSVSIDGRALRLNGRPVFQRLVLDQGYWPDGLMTAPSDAALVADIKLAREAGFNGARLHQKVFEERFLYHADRLGYLVWGEFGDWGASAGAGWEDNQQPTASFVTQWLEAVERDYSHPSIVGWCPLNETHQVIHDRVTTLDDVTRAMFLATKAADTTRPVLDASGYSHRVTESDVYDSHLYEQDPKSFAEQLSGLADGRPYTNVFGADVAMSLPYRGQPYFCSEFGGIWWDPDAAASAGGDDNAVSWGYGARPANEEELQSRFAGLVGALLDNPEMFGYCYTQLTDTFQEQNGVYRFDRSRKLDVARLREAQSRPAAYERP</sequence>
<feature type="domain" description="Glycoside hydrolase family 2 immunoglobulin-like beta-sandwich" evidence="5">
    <location>
        <begin position="256"/>
        <end position="320"/>
    </location>
</feature>
<dbReference type="RefSeq" id="WP_387344643.1">
    <property type="nucleotide sequence ID" value="NZ_JBIAXI010000017.1"/>
</dbReference>
<feature type="domain" description="Glycoside hydrolase family 2 catalytic" evidence="6">
    <location>
        <begin position="358"/>
        <end position="502"/>
    </location>
</feature>
<dbReference type="GO" id="GO:0016787">
    <property type="term" value="F:hydrolase activity"/>
    <property type="evidence" value="ECO:0007669"/>
    <property type="project" value="UniProtKB-KW"/>
</dbReference>
<dbReference type="Proteomes" id="UP001602119">
    <property type="component" value="Unassembled WGS sequence"/>
</dbReference>
<feature type="region of interest" description="Disordered" evidence="4">
    <location>
        <begin position="1"/>
        <end position="20"/>
    </location>
</feature>
<dbReference type="Gene3D" id="2.60.120.260">
    <property type="entry name" value="Galactose-binding domain-like"/>
    <property type="match status" value="1"/>
</dbReference>
<evidence type="ECO:0000256" key="4">
    <source>
        <dbReference type="SAM" id="MobiDB-lite"/>
    </source>
</evidence>
<dbReference type="InterPro" id="IPR006103">
    <property type="entry name" value="Glyco_hydro_2_cat"/>
</dbReference>
<evidence type="ECO:0000256" key="2">
    <source>
        <dbReference type="ARBA" id="ARBA00022801"/>
    </source>
</evidence>
<dbReference type="SUPFAM" id="SSF49785">
    <property type="entry name" value="Galactose-binding domain-like"/>
    <property type="match status" value="1"/>
</dbReference>
<dbReference type="InterPro" id="IPR013783">
    <property type="entry name" value="Ig-like_fold"/>
</dbReference>
<evidence type="ECO:0000313" key="8">
    <source>
        <dbReference type="EMBL" id="MFF4776320.1"/>
    </source>
</evidence>
<dbReference type="Gene3D" id="3.20.20.80">
    <property type="entry name" value="Glycosidases"/>
    <property type="match status" value="1"/>
</dbReference>
<dbReference type="InterPro" id="IPR017853">
    <property type="entry name" value="GH"/>
</dbReference>
<dbReference type="EMBL" id="JBIAXI010000017">
    <property type="protein sequence ID" value="MFF4776320.1"/>
    <property type="molecule type" value="Genomic_DNA"/>
</dbReference>
<dbReference type="PANTHER" id="PTHR42732">
    <property type="entry name" value="BETA-GALACTOSIDASE"/>
    <property type="match status" value="1"/>
</dbReference>
<dbReference type="Gene3D" id="2.60.40.10">
    <property type="entry name" value="Immunoglobulins"/>
    <property type="match status" value="1"/>
</dbReference>
<keyword evidence="2 8" id="KW-0378">Hydrolase</keyword>
<evidence type="ECO:0000313" key="9">
    <source>
        <dbReference type="Proteomes" id="UP001602119"/>
    </source>
</evidence>
<evidence type="ECO:0000259" key="6">
    <source>
        <dbReference type="Pfam" id="PF02836"/>
    </source>
</evidence>
<dbReference type="InterPro" id="IPR051913">
    <property type="entry name" value="GH2_Domain-Containing"/>
</dbReference>
<accession>A0ABW6VAT1</accession>
<name>A0ABW6VAT1_MICFU</name>
<dbReference type="SUPFAM" id="SSF51445">
    <property type="entry name" value="(Trans)glycosidases"/>
    <property type="match status" value="1"/>
</dbReference>
<proteinExistence type="inferred from homology"/>
<dbReference type="InterPro" id="IPR008979">
    <property type="entry name" value="Galactose-bd-like_sf"/>
</dbReference>
<dbReference type="PANTHER" id="PTHR42732:SF3">
    <property type="entry name" value="HYDROLASE"/>
    <property type="match status" value="1"/>
</dbReference>
<evidence type="ECO:0000259" key="7">
    <source>
        <dbReference type="Pfam" id="PF02837"/>
    </source>
</evidence>
<feature type="domain" description="Glycosyl hydrolases family 2 sugar binding" evidence="7">
    <location>
        <begin position="76"/>
        <end position="146"/>
    </location>
</feature>
<keyword evidence="9" id="KW-1185">Reference proteome</keyword>
<dbReference type="InterPro" id="IPR006102">
    <property type="entry name" value="Ig-like_GH2"/>
</dbReference>
<protein>
    <submittedName>
        <fullName evidence="8">Glycoside hydrolase family 2 protein</fullName>
    </submittedName>
</protein>
<keyword evidence="3" id="KW-0326">Glycosidase</keyword>
<evidence type="ECO:0000256" key="3">
    <source>
        <dbReference type="ARBA" id="ARBA00023295"/>
    </source>
</evidence>
<gene>
    <name evidence="8" type="ORF">ACFY05_26005</name>
</gene>
<comment type="caution">
    <text evidence="8">The sequence shown here is derived from an EMBL/GenBank/DDBJ whole genome shotgun (WGS) entry which is preliminary data.</text>
</comment>
<organism evidence="8 9">
    <name type="scientific">Microtetraspora fusca</name>
    <dbReference type="NCBI Taxonomy" id="1997"/>
    <lineage>
        <taxon>Bacteria</taxon>
        <taxon>Bacillati</taxon>
        <taxon>Actinomycetota</taxon>
        <taxon>Actinomycetes</taxon>
        <taxon>Streptosporangiales</taxon>
        <taxon>Streptosporangiaceae</taxon>
        <taxon>Microtetraspora</taxon>
    </lineage>
</organism>
<dbReference type="Pfam" id="PF00703">
    <property type="entry name" value="Glyco_hydro_2"/>
    <property type="match status" value="1"/>
</dbReference>
<reference evidence="8 9" key="1">
    <citation type="submission" date="2024-10" db="EMBL/GenBank/DDBJ databases">
        <title>The Natural Products Discovery Center: Release of the First 8490 Sequenced Strains for Exploring Actinobacteria Biosynthetic Diversity.</title>
        <authorList>
            <person name="Kalkreuter E."/>
            <person name="Kautsar S.A."/>
            <person name="Yang D."/>
            <person name="Bader C.D."/>
            <person name="Teijaro C.N."/>
            <person name="Fluegel L."/>
            <person name="Davis C.M."/>
            <person name="Simpson J.R."/>
            <person name="Lauterbach L."/>
            <person name="Steele A.D."/>
            <person name="Gui C."/>
            <person name="Meng S."/>
            <person name="Li G."/>
            <person name="Viehrig K."/>
            <person name="Ye F."/>
            <person name="Su P."/>
            <person name="Kiefer A.F."/>
            <person name="Nichols A."/>
            <person name="Cepeda A.J."/>
            <person name="Yan W."/>
            <person name="Fan B."/>
            <person name="Jiang Y."/>
            <person name="Adhikari A."/>
            <person name="Zheng C.-J."/>
            <person name="Schuster L."/>
            <person name="Cowan T.M."/>
            <person name="Smanski M.J."/>
            <person name="Chevrette M.G."/>
            <person name="De Carvalho L.P.S."/>
            <person name="Shen B."/>
        </authorList>
    </citation>
    <scope>NUCLEOTIDE SEQUENCE [LARGE SCALE GENOMIC DNA]</scope>
    <source>
        <strain evidence="8 9">NPDC001281</strain>
    </source>
</reference>
<evidence type="ECO:0000259" key="5">
    <source>
        <dbReference type="Pfam" id="PF00703"/>
    </source>
</evidence>
<dbReference type="SUPFAM" id="SSF49303">
    <property type="entry name" value="beta-Galactosidase/glucuronidase domain"/>
    <property type="match status" value="1"/>
</dbReference>
<dbReference type="Pfam" id="PF02837">
    <property type="entry name" value="Glyco_hydro_2_N"/>
    <property type="match status" value="1"/>
</dbReference>